<dbReference type="Proteomes" id="UP000095059">
    <property type="component" value="Unassembled WGS sequence"/>
</dbReference>
<accession>A0ABX3APR4</accession>
<protein>
    <submittedName>
        <fullName evidence="2">Uncharacterized protein</fullName>
    </submittedName>
</protein>
<evidence type="ECO:0000313" key="3">
    <source>
        <dbReference type="Proteomes" id="UP000095059"/>
    </source>
</evidence>
<name>A0ABX3APR4_ALILO</name>
<organism evidence="2 3">
    <name type="scientific">Aliivibrio logei 5S-186</name>
    <dbReference type="NCBI Taxonomy" id="626086"/>
    <lineage>
        <taxon>Bacteria</taxon>
        <taxon>Pseudomonadati</taxon>
        <taxon>Pseudomonadota</taxon>
        <taxon>Gammaproteobacteria</taxon>
        <taxon>Vibrionales</taxon>
        <taxon>Vibrionaceae</taxon>
        <taxon>Aliivibrio</taxon>
    </lineage>
</organism>
<keyword evidence="3" id="KW-1185">Reference proteome</keyword>
<gene>
    <name evidence="2" type="ORF">A1Q5_14410</name>
</gene>
<comment type="caution">
    <text evidence="2">The sequence shown here is derived from an EMBL/GenBank/DDBJ whole genome shotgun (WGS) entry which is preliminary data.</text>
</comment>
<reference evidence="2 3" key="1">
    <citation type="journal article" date="2012" name="Science">
        <title>Ecological populations of bacteria act as socially cohesive units of antibiotic production and resistance.</title>
        <authorList>
            <person name="Cordero O.X."/>
            <person name="Wildschutte H."/>
            <person name="Kirkup B."/>
            <person name="Proehl S."/>
            <person name="Ngo L."/>
            <person name="Hussain F."/>
            <person name="Le Roux F."/>
            <person name="Mincer T."/>
            <person name="Polz M.F."/>
        </authorList>
    </citation>
    <scope>NUCLEOTIDE SEQUENCE [LARGE SCALE GENOMIC DNA]</scope>
    <source>
        <strain evidence="2 3">5S-186</strain>
    </source>
</reference>
<sequence length="393" mass="44111">MQAGYKPVEGGFDKKEEVQQETSRERAARHSQERRAEFDFTESDEKRWAENRERVLAERNNENTDVVLTPLKENKKKSGLSSLLCAKPSLSKLPSKTVAYCWVNTKAESGEDNIIPSIEKEHGLLNVISNAKVTPKVKHIIYVDRRTEGRTFYDSRVDIPENVKFVSVNELLTKKNMATPLIAQKMTELYEASINYGSPAFAKNMVSLLALNAGDYFFDIGVSIKPDGDLAKHLNGKSKFSGGSVGNGSYLMGGHEKDAIEMVVEFLYGMYTCDKTATVHPKKAVEILDNLDKSLMPNEVISRVVENAKLHERITPADFAMYSCKMEKAFAERGVTTPMCEYARHTDAVFGNIITILTNSVKKKFEDGTDFVNTHKMSHIHKTKVEAHHIPVL</sequence>
<dbReference type="EMBL" id="AJYJ02000139">
    <property type="protein sequence ID" value="OEF09803.1"/>
    <property type="molecule type" value="Genomic_DNA"/>
</dbReference>
<evidence type="ECO:0000313" key="2">
    <source>
        <dbReference type="EMBL" id="OEF09803.1"/>
    </source>
</evidence>
<feature type="compositionally biased region" description="Basic and acidic residues" evidence="1">
    <location>
        <begin position="11"/>
        <end position="44"/>
    </location>
</feature>
<feature type="region of interest" description="Disordered" evidence="1">
    <location>
        <begin position="1"/>
        <end position="44"/>
    </location>
</feature>
<evidence type="ECO:0000256" key="1">
    <source>
        <dbReference type="SAM" id="MobiDB-lite"/>
    </source>
</evidence>
<proteinExistence type="predicted"/>